<dbReference type="Pfam" id="PF00596">
    <property type="entry name" value="Aldolase_II"/>
    <property type="match status" value="1"/>
</dbReference>
<organism evidence="4 5">
    <name type="scientific">Exophiala aquamarina CBS 119918</name>
    <dbReference type="NCBI Taxonomy" id="1182545"/>
    <lineage>
        <taxon>Eukaryota</taxon>
        <taxon>Fungi</taxon>
        <taxon>Dikarya</taxon>
        <taxon>Ascomycota</taxon>
        <taxon>Pezizomycotina</taxon>
        <taxon>Eurotiomycetes</taxon>
        <taxon>Chaetothyriomycetidae</taxon>
        <taxon>Chaetothyriales</taxon>
        <taxon>Herpotrichiellaceae</taxon>
        <taxon>Exophiala</taxon>
    </lineage>
</organism>
<dbReference type="HOGENOM" id="CLU_006033_2_2_1"/>
<dbReference type="VEuPathDB" id="FungiDB:A1O9_10548"/>
<dbReference type="GO" id="GO:0019323">
    <property type="term" value="P:pentose catabolic process"/>
    <property type="evidence" value="ECO:0007669"/>
    <property type="project" value="TreeGrafter"/>
</dbReference>
<evidence type="ECO:0000313" key="4">
    <source>
        <dbReference type="EMBL" id="KEF53573.1"/>
    </source>
</evidence>
<evidence type="ECO:0000313" key="5">
    <source>
        <dbReference type="Proteomes" id="UP000027920"/>
    </source>
</evidence>
<dbReference type="SUPFAM" id="SSF53639">
    <property type="entry name" value="AraD/HMP-PK domain-like"/>
    <property type="match status" value="1"/>
</dbReference>
<gene>
    <name evidence="4" type="ORF">A1O9_10548</name>
</gene>
<keyword evidence="2" id="KW-0456">Lyase</keyword>
<dbReference type="Gene3D" id="3.40.225.10">
    <property type="entry name" value="Class II aldolase/adducin N-terminal domain"/>
    <property type="match status" value="1"/>
</dbReference>
<dbReference type="AlphaFoldDB" id="A0A072P2S6"/>
<accession>A0A072P2S6</accession>
<sequence length="282" mass="31129">MVDLKQIQRQLVTANHILHYNGVVDAYGHISVRHPLDNSTYLMSANMAPALVSNAADLVQYRIEDSQPVDPNAPKGFIERYIHGEMYKAYPEVYSVIHSHSPEVLPYAVAGVPLRAVYHMAGFLGSEPVPLYDLEDSYNQTESRDLLIRSPKLGADLAKTFVTSENRTADPPATSPDYNAVLMRKHGFTTFGANIQEAVVRAVYTQANAKVQTTAAMIRGAFEALTEPEAQAWSGGVNTTAFEPLTAQEAIDTEPAIGATSDRPWGLWLREVEVQPLYRNNI</sequence>
<dbReference type="InterPro" id="IPR050197">
    <property type="entry name" value="Aldolase_class_II_sugar_metab"/>
</dbReference>
<keyword evidence="5" id="KW-1185">Reference proteome</keyword>
<dbReference type="PANTHER" id="PTHR22789">
    <property type="entry name" value="FUCULOSE PHOSPHATE ALDOLASE"/>
    <property type="match status" value="1"/>
</dbReference>
<feature type="domain" description="Class II aldolase/adducin N-terminal" evidence="3">
    <location>
        <begin position="9"/>
        <end position="213"/>
    </location>
</feature>
<protein>
    <recommendedName>
        <fullName evidence="3">Class II aldolase/adducin N-terminal domain-containing protein</fullName>
    </recommendedName>
</protein>
<dbReference type="InterPro" id="IPR001303">
    <property type="entry name" value="Aldolase_II/adducin_N"/>
</dbReference>
<keyword evidence="1" id="KW-0479">Metal-binding</keyword>
<dbReference type="GO" id="GO:0005829">
    <property type="term" value="C:cytosol"/>
    <property type="evidence" value="ECO:0007669"/>
    <property type="project" value="TreeGrafter"/>
</dbReference>
<dbReference type="PANTHER" id="PTHR22789:SF0">
    <property type="entry name" value="3-OXO-TETRONATE 4-PHOSPHATE DECARBOXYLASE-RELATED"/>
    <property type="match status" value="1"/>
</dbReference>
<dbReference type="SMART" id="SM01007">
    <property type="entry name" value="Aldolase_II"/>
    <property type="match status" value="1"/>
</dbReference>
<reference evidence="4 5" key="1">
    <citation type="submission" date="2013-03" db="EMBL/GenBank/DDBJ databases">
        <title>The Genome Sequence of Exophiala aquamarina CBS 119918.</title>
        <authorList>
            <consortium name="The Broad Institute Genomics Platform"/>
            <person name="Cuomo C."/>
            <person name="de Hoog S."/>
            <person name="Gorbushina A."/>
            <person name="Walker B."/>
            <person name="Young S.K."/>
            <person name="Zeng Q."/>
            <person name="Gargeya S."/>
            <person name="Fitzgerald M."/>
            <person name="Haas B."/>
            <person name="Abouelleil A."/>
            <person name="Allen A.W."/>
            <person name="Alvarado L."/>
            <person name="Arachchi H.M."/>
            <person name="Berlin A.M."/>
            <person name="Chapman S.B."/>
            <person name="Gainer-Dewar J."/>
            <person name="Goldberg J."/>
            <person name="Griggs A."/>
            <person name="Gujja S."/>
            <person name="Hansen M."/>
            <person name="Howarth C."/>
            <person name="Imamovic A."/>
            <person name="Ireland A."/>
            <person name="Larimer J."/>
            <person name="McCowan C."/>
            <person name="Murphy C."/>
            <person name="Pearson M."/>
            <person name="Poon T.W."/>
            <person name="Priest M."/>
            <person name="Roberts A."/>
            <person name="Saif S."/>
            <person name="Shea T."/>
            <person name="Sisk P."/>
            <person name="Sykes S."/>
            <person name="Wortman J."/>
            <person name="Nusbaum C."/>
            <person name="Birren B."/>
        </authorList>
    </citation>
    <scope>NUCLEOTIDE SEQUENCE [LARGE SCALE GENOMIC DNA]</scope>
    <source>
        <strain evidence="4 5">CBS 119918</strain>
    </source>
</reference>
<dbReference type="Proteomes" id="UP000027920">
    <property type="component" value="Unassembled WGS sequence"/>
</dbReference>
<evidence type="ECO:0000256" key="2">
    <source>
        <dbReference type="ARBA" id="ARBA00023239"/>
    </source>
</evidence>
<name>A0A072P2S6_9EURO</name>
<comment type="caution">
    <text evidence="4">The sequence shown here is derived from an EMBL/GenBank/DDBJ whole genome shotgun (WGS) entry which is preliminary data.</text>
</comment>
<dbReference type="OrthoDB" id="2932980at2759"/>
<dbReference type="RefSeq" id="XP_013256163.1">
    <property type="nucleotide sequence ID" value="XM_013400709.1"/>
</dbReference>
<dbReference type="GeneID" id="25285452"/>
<dbReference type="EMBL" id="AMGV01000013">
    <property type="protein sequence ID" value="KEF53573.1"/>
    <property type="molecule type" value="Genomic_DNA"/>
</dbReference>
<dbReference type="InterPro" id="IPR036409">
    <property type="entry name" value="Aldolase_II/adducin_N_sf"/>
</dbReference>
<dbReference type="GO" id="GO:0046872">
    <property type="term" value="F:metal ion binding"/>
    <property type="evidence" value="ECO:0007669"/>
    <property type="project" value="UniProtKB-KW"/>
</dbReference>
<dbReference type="GO" id="GO:0016832">
    <property type="term" value="F:aldehyde-lyase activity"/>
    <property type="evidence" value="ECO:0007669"/>
    <property type="project" value="TreeGrafter"/>
</dbReference>
<proteinExistence type="predicted"/>
<evidence type="ECO:0000259" key="3">
    <source>
        <dbReference type="SMART" id="SM01007"/>
    </source>
</evidence>
<evidence type="ECO:0000256" key="1">
    <source>
        <dbReference type="ARBA" id="ARBA00022723"/>
    </source>
</evidence>
<dbReference type="STRING" id="1182545.A0A072P2S6"/>